<sequence>MYSDQKNKNNNISTDDVDEQKCTPVNRHNKKPSREIVHDSNTPENTGSNENGAKDGKLAVIIDEPIVDIDVGPPDKIKNRKDDEMCEEKTGEQVDEPTDRKKKGKNKKKKKVKTDVVAEIVQDDNETAIGIICDNEPPSPEVLSKRKRVCL</sequence>
<comment type="caution">
    <text evidence="2">The sequence shown here is derived from an EMBL/GenBank/DDBJ whole genome shotgun (WGS) entry which is preliminary data.</text>
</comment>
<accession>A0A9P1IWP3</accession>
<protein>
    <submittedName>
        <fullName evidence="2">Uncharacterized protein</fullName>
    </submittedName>
</protein>
<feature type="region of interest" description="Disordered" evidence="1">
    <location>
        <begin position="1"/>
        <end position="113"/>
    </location>
</feature>
<organism evidence="2 3">
    <name type="scientific">Caenorhabditis angaria</name>
    <dbReference type="NCBI Taxonomy" id="860376"/>
    <lineage>
        <taxon>Eukaryota</taxon>
        <taxon>Metazoa</taxon>
        <taxon>Ecdysozoa</taxon>
        <taxon>Nematoda</taxon>
        <taxon>Chromadorea</taxon>
        <taxon>Rhabditida</taxon>
        <taxon>Rhabditina</taxon>
        <taxon>Rhabditomorpha</taxon>
        <taxon>Rhabditoidea</taxon>
        <taxon>Rhabditidae</taxon>
        <taxon>Peloderinae</taxon>
        <taxon>Caenorhabditis</taxon>
    </lineage>
</organism>
<name>A0A9P1IWP3_9PELO</name>
<feature type="compositionally biased region" description="Low complexity" evidence="1">
    <location>
        <begin position="60"/>
        <end position="72"/>
    </location>
</feature>
<proteinExistence type="predicted"/>
<feature type="compositionally biased region" description="Polar residues" evidence="1">
    <location>
        <begin position="39"/>
        <end position="51"/>
    </location>
</feature>
<reference evidence="2" key="1">
    <citation type="submission" date="2022-11" db="EMBL/GenBank/DDBJ databases">
        <authorList>
            <person name="Kikuchi T."/>
        </authorList>
    </citation>
    <scope>NUCLEOTIDE SEQUENCE</scope>
    <source>
        <strain evidence="2">PS1010</strain>
    </source>
</reference>
<evidence type="ECO:0000313" key="3">
    <source>
        <dbReference type="Proteomes" id="UP001152747"/>
    </source>
</evidence>
<keyword evidence="3" id="KW-1185">Reference proteome</keyword>
<dbReference type="Proteomes" id="UP001152747">
    <property type="component" value="Unassembled WGS sequence"/>
</dbReference>
<evidence type="ECO:0000313" key="2">
    <source>
        <dbReference type="EMBL" id="CAI5450778.1"/>
    </source>
</evidence>
<dbReference type="AlphaFoldDB" id="A0A9P1IWP3"/>
<gene>
    <name evidence="2" type="ORF">CAMP_LOCUS13415</name>
</gene>
<evidence type="ECO:0000256" key="1">
    <source>
        <dbReference type="SAM" id="MobiDB-lite"/>
    </source>
</evidence>
<dbReference type="EMBL" id="CANHGI010000005">
    <property type="protein sequence ID" value="CAI5450778.1"/>
    <property type="molecule type" value="Genomic_DNA"/>
</dbReference>
<feature type="compositionally biased region" description="Basic and acidic residues" evidence="1">
    <location>
        <begin position="73"/>
        <end position="92"/>
    </location>
</feature>
<feature type="compositionally biased region" description="Basic residues" evidence="1">
    <location>
        <begin position="100"/>
        <end position="112"/>
    </location>
</feature>